<accession>A0A1Q5T3U1</accession>
<organism evidence="1 2">
    <name type="scientific">Geobacillus proteiniphilus</name>
    <dbReference type="NCBI Taxonomy" id="860353"/>
    <lineage>
        <taxon>Bacteria</taxon>
        <taxon>Bacillati</taxon>
        <taxon>Bacillota</taxon>
        <taxon>Bacilli</taxon>
        <taxon>Bacillales</taxon>
        <taxon>Anoxybacillaceae</taxon>
        <taxon>Geobacillus</taxon>
    </lineage>
</organism>
<sequence>MIQKCVESIQTMPRIEKIRILSRKGKVEIDRVTGVQAQR</sequence>
<evidence type="ECO:0000313" key="2">
    <source>
        <dbReference type="Proteomes" id="UP000186030"/>
    </source>
</evidence>
<evidence type="ECO:0000313" key="1">
    <source>
        <dbReference type="EMBL" id="OKO94825.1"/>
    </source>
</evidence>
<comment type="caution">
    <text evidence="1">The sequence shown here is derived from an EMBL/GenBank/DDBJ whole genome shotgun (WGS) entry which is preliminary data.</text>
</comment>
<proteinExistence type="predicted"/>
<dbReference type="AlphaFoldDB" id="A0A1Q5T3U1"/>
<name>A0A1Q5T3U1_9BACL</name>
<gene>
    <name evidence="1" type="ORF">BRO54_1380</name>
</gene>
<reference evidence="1 2" key="1">
    <citation type="submission" date="2016-11" db="EMBL/GenBank/DDBJ databases">
        <authorList>
            <person name="Kadnikov V."/>
            <person name="Nazina T."/>
        </authorList>
    </citation>
    <scope>NUCLEOTIDE SEQUENCE [LARGE SCALE GENOMIC DNA]</scope>
    <source>
        <strain evidence="1 2">1017</strain>
    </source>
</reference>
<dbReference type="EMBL" id="MQMG01000013">
    <property type="protein sequence ID" value="OKO94825.1"/>
    <property type="molecule type" value="Genomic_DNA"/>
</dbReference>
<dbReference type="Proteomes" id="UP000186030">
    <property type="component" value="Unassembled WGS sequence"/>
</dbReference>
<reference evidence="2" key="2">
    <citation type="submission" date="2017-01" db="EMBL/GenBank/DDBJ databases">
        <title>Genome sequencing and annotation of Geobacillus sp. 1017, a Hydrocarbon-Oxidizing Thermophilic Bacterium Isolated from a Heavy Oil Reservoir (China).</title>
        <authorList>
            <person name="Kadnikov V.V."/>
            <person name="Mardanov A.V."/>
            <person name="Poltaraus A.B."/>
            <person name="Sokolova D.S."/>
            <person name="Semenova E.M."/>
            <person name="Ravin N.V."/>
            <person name="Tourova T.P."/>
            <person name="Nazina T.N."/>
        </authorList>
    </citation>
    <scope>NUCLEOTIDE SEQUENCE [LARGE SCALE GENOMIC DNA]</scope>
    <source>
        <strain evidence="2">1017</strain>
    </source>
</reference>
<protein>
    <submittedName>
        <fullName evidence="1">Uncharacterized protein</fullName>
    </submittedName>
</protein>